<evidence type="ECO:0000259" key="1">
    <source>
        <dbReference type="PROSITE" id="PS51459"/>
    </source>
</evidence>
<proteinExistence type="predicted"/>
<evidence type="ECO:0000313" key="2">
    <source>
        <dbReference type="EMBL" id="GAA4850796.1"/>
    </source>
</evidence>
<name>A0ABP9DQB4_9BACT</name>
<dbReference type="InterPro" id="IPR025230">
    <property type="entry name" value="DUF4172"/>
</dbReference>
<dbReference type="Pfam" id="PF02661">
    <property type="entry name" value="Fic"/>
    <property type="match status" value="1"/>
</dbReference>
<dbReference type="InterPro" id="IPR036597">
    <property type="entry name" value="Fido-like_dom_sf"/>
</dbReference>
<evidence type="ECO:0000313" key="3">
    <source>
        <dbReference type="Proteomes" id="UP001500298"/>
    </source>
</evidence>
<keyword evidence="3" id="KW-1185">Reference proteome</keyword>
<dbReference type="SUPFAM" id="SSF140931">
    <property type="entry name" value="Fic-like"/>
    <property type="match status" value="1"/>
</dbReference>
<sequence length="368" mass="42716">MILIEKNFIYNHPDWPNFTYDLSYLTNLVVQVAEKQGELRGRLKDVQIELTNEVITQILSEELLASSEIEGQIYDRESARQSIVKAMGFSKVKGKRNTDGYADALADAIINAKTALMKEQLFQWHIGLFPNALDHTGKKMLVGQFTNERMLISSGALGHEKVHFMAPPPERVNMEMNMFLFWFNSENNIHPFIKAAITHLWFEVIHPFQDGNGRIGRILIDRVLAKQEASSLRLFSISAYLKNHRREYYEQLEKASVGNLDITKWVEWFLKSCDQAMDYANESIDKLLSKERFWKKYGGLKMNERQLSMIKKLLSEEFLGDLTTKKWSKMMKCSLDTAIRDMDDLMEQGILKEMTGHKRNRKFALCEV</sequence>
<protein>
    <submittedName>
        <fullName evidence="2">Fic family protein</fullName>
    </submittedName>
</protein>
<dbReference type="PANTHER" id="PTHR13504:SF33">
    <property type="entry name" value="FIC FAMILY PROTEIN"/>
    <property type="match status" value="1"/>
</dbReference>
<dbReference type="InterPro" id="IPR040198">
    <property type="entry name" value="Fido_containing"/>
</dbReference>
<dbReference type="Gene3D" id="1.10.3290.10">
    <property type="entry name" value="Fido-like domain"/>
    <property type="match status" value="1"/>
</dbReference>
<gene>
    <name evidence="2" type="ORF">GCM10023331_39350</name>
</gene>
<comment type="caution">
    <text evidence="2">The sequence shown here is derived from an EMBL/GenBank/DDBJ whole genome shotgun (WGS) entry which is preliminary data.</text>
</comment>
<organism evidence="2 3">
    <name type="scientific">Algivirga pacifica</name>
    <dbReference type="NCBI Taxonomy" id="1162670"/>
    <lineage>
        <taxon>Bacteria</taxon>
        <taxon>Pseudomonadati</taxon>
        <taxon>Bacteroidota</taxon>
        <taxon>Cytophagia</taxon>
        <taxon>Cytophagales</taxon>
        <taxon>Flammeovirgaceae</taxon>
        <taxon>Algivirga</taxon>
    </lineage>
</organism>
<dbReference type="Pfam" id="PF13776">
    <property type="entry name" value="DUF4172"/>
    <property type="match status" value="1"/>
</dbReference>
<dbReference type="EMBL" id="BAABJX010000065">
    <property type="protein sequence ID" value="GAA4850796.1"/>
    <property type="molecule type" value="Genomic_DNA"/>
</dbReference>
<reference evidence="3" key="1">
    <citation type="journal article" date="2019" name="Int. J. Syst. Evol. Microbiol.">
        <title>The Global Catalogue of Microorganisms (GCM) 10K type strain sequencing project: providing services to taxonomists for standard genome sequencing and annotation.</title>
        <authorList>
            <consortium name="The Broad Institute Genomics Platform"/>
            <consortium name="The Broad Institute Genome Sequencing Center for Infectious Disease"/>
            <person name="Wu L."/>
            <person name="Ma J."/>
        </authorList>
    </citation>
    <scope>NUCLEOTIDE SEQUENCE [LARGE SCALE GENOMIC DNA]</scope>
    <source>
        <strain evidence="3">JCM 18326</strain>
    </source>
</reference>
<feature type="domain" description="Fido" evidence="1">
    <location>
        <begin position="116"/>
        <end position="271"/>
    </location>
</feature>
<dbReference type="InterPro" id="IPR003812">
    <property type="entry name" value="Fido"/>
</dbReference>
<accession>A0ABP9DQB4</accession>
<dbReference type="PROSITE" id="PS51459">
    <property type="entry name" value="FIDO"/>
    <property type="match status" value="1"/>
</dbReference>
<dbReference type="Proteomes" id="UP001500298">
    <property type="component" value="Unassembled WGS sequence"/>
</dbReference>
<dbReference type="RefSeq" id="WP_345374980.1">
    <property type="nucleotide sequence ID" value="NZ_BAABJX010000065.1"/>
</dbReference>
<dbReference type="PANTHER" id="PTHR13504">
    <property type="entry name" value="FIDO DOMAIN-CONTAINING PROTEIN DDB_G0283145"/>
    <property type="match status" value="1"/>
</dbReference>